<proteinExistence type="predicted"/>
<dbReference type="EMBL" id="BARW01024925">
    <property type="protein sequence ID" value="GAI97486.1"/>
    <property type="molecule type" value="Genomic_DNA"/>
</dbReference>
<gene>
    <name evidence="1" type="ORF">S12H4_40982</name>
</gene>
<dbReference type="AlphaFoldDB" id="X1U1L2"/>
<sequence>NDTTPQVFIQGGLDLLYLEDVPLPGDFVTDSLLLQKVWAGSLSEEVV</sequence>
<organism evidence="1">
    <name type="scientific">marine sediment metagenome</name>
    <dbReference type="NCBI Taxonomy" id="412755"/>
    <lineage>
        <taxon>unclassified sequences</taxon>
        <taxon>metagenomes</taxon>
        <taxon>ecological metagenomes</taxon>
    </lineage>
</organism>
<reference evidence="1" key="1">
    <citation type="journal article" date="2014" name="Front. Microbiol.">
        <title>High frequency of phylogenetically diverse reductive dehalogenase-homologous genes in deep subseafloor sedimentary metagenomes.</title>
        <authorList>
            <person name="Kawai M."/>
            <person name="Futagami T."/>
            <person name="Toyoda A."/>
            <person name="Takaki Y."/>
            <person name="Nishi S."/>
            <person name="Hori S."/>
            <person name="Arai W."/>
            <person name="Tsubouchi T."/>
            <person name="Morono Y."/>
            <person name="Uchiyama I."/>
            <person name="Ito T."/>
            <person name="Fujiyama A."/>
            <person name="Inagaki F."/>
            <person name="Takami H."/>
        </authorList>
    </citation>
    <scope>NUCLEOTIDE SEQUENCE</scope>
    <source>
        <strain evidence="1">Expedition CK06-06</strain>
    </source>
</reference>
<name>X1U1L2_9ZZZZ</name>
<accession>X1U1L2</accession>
<feature type="non-terminal residue" evidence="1">
    <location>
        <position position="1"/>
    </location>
</feature>
<evidence type="ECO:0000313" key="1">
    <source>
        <dbReference type="EMBL" id="GAI97486.1"/>
    </source>
</evidence>
<comment type="caution">
    <text evidence="1">The sequence shown here is derived from an EMBL/GenBank/DDBJ whole genome shotgun (WGS) entry which is preliminary data.</text>
</comment>
<protein>
    <submittedName>
        <fullName evidence="1">Uncharacterized protein</fullName>
    </submittedName>
</protein>